<accession>A0A1M4U8S3</accession>
<keyword evidence="1" id="KW-0472">Membrane</keyword>
<evidence type="ECO:0000313" key="2">
    <source>
        <dbReference type="EMBL" id="SHE53115.1"/>
    </source>
</evidence>
<evidence type="ECO:0000313" key="3">
    <source>
        <dbReference type="Proteomes" id="UP000184295"/>
    </source>
</evidence>
<organism evidence="2 3">
    <name type="scientific">Ferrithrix thermotolerans DSM 19514</name>
    <dbReference type="NCBI Taxonomy" id="1121881"/>
    <lineage>
        <taxon>Bacteria</taxon>
        <taxon>Bacillati</taxon>
        <taxon>Actinomycetota</taxon>
        <taxon>Acidimicrobiia</taxon>
        <taxon>Acidimicrobiales</taxon>
        <taxon>Acidimicrobiaceae</taxon>
        <taxon>Ferrithrix</taxon>
    </lineage>
</organism>
<evidence type="ECO:0000256" key="1">
    <source>
        <dbReference type="SAM" id="Phobius"/>
    </source>
</evidence>
<protein>
    <recommendedName>
        <fullName evidence="4">DUF3054 domain-containing protein</fullName>
    </recommendedName>
</protein>
<sequence>MKRLPFYLLDIAAVLSFVIIGRSAHGHADNLGGVFRTSWPFLLGMAVAWGVLSLSKISFSSPLGGVTIVFTIVVVGMTTRVIVGQGTALGFIAVSLAYFSLTSALVRIVFTLFHRRSSLKKAV</sequence>
<dbReference type="Proteomes" id="UP000184295">
    <property type="component" value="Unassembled WGS sequence"/>
</dbReference>
<gene>
    <name evidence="2" type="ORF">SAMN02745225_00876</name>
</gene>
<evidence type="ECO:0008006" key="4">
    <source>
        <dbReference type="Google" id="ProtNLM"/>
    </source>
</evidence>
<dbReference type="RefSeq" id="WP_072789117.1">
    <property type="nucleotide sequence ID" value="NZ_FQUL01000009.1"/>
</dbReference>
<name>A0A1M4U8S3_9ACTN</name>
<reference evidence="3" key="1">
    <citation type="submission" date="2016-11" db="EMBL/GenBank/DDBJ databases">
        <authorList>
            <person name="Varghese N."/>
            <person name="Submissions S."/>
        </authorList>
    </citation>
    <scope>NUCLEOTIDE SEQUENCE [LARGE SCALE GENOMIC DNA]</scope>
    <source>
        <strain evidence="3">DSM 19514</strain>
    </source>
</reference>
<dbReference type="OrthoDB" id="3698172at2"/>
<feature type="transmembrane region" description="Helical" evidence="1">
    <location>
        <begin position="89"/>
        <end position="113"/>
    </location>
</feature>
<feature type="transmembrane region" description="Helical" evidence="1">
    <location>
        <begin position="62"/>
        <end position="83"/>
    </location>
</feature>
<keyword evidence="1" id="KW-0812">Transmembrane</keyword>
<keyword evidence="3" id="KW-1185">Reference proteome</keyword>
<feature type="transmembrane region" description="Helical" evidence="1">
    <location>
        <begin position="38"/>
        <end position="55"/>
    </location>
</feature>
<proteinExistence type="predicted"/>
<dbReference type="Pfam" id="PF11255">
    <property type="entry name" value="DUF3054"/>
    <property type="match status" value="1"/>
</dbReference>
<dbReference type="InterPro" id="IPR021414">
    <property type="entry name" value="DUF3054"/>
</dbReference>
<dbReference type="EMBL" id="FQUL01000009">
    <property type="protein sequence ID" value="SHE53115.1"/>
    <property type="molecule type" value="Genomic_DNA"/>
</dbReference>
<dbReference type="STRING" id="1121881.SAMN02745225_00876"/>
<keyword evidence="1" id="KW-1133">Transmembrane helix</keyword>
<dbReference type="AlphaFoldDB" id="A0A1M4U8S3"/>